<gene>
    <name evidence="1" type="ORF">IPO85_12010</name>
</gene>
<reference evidence="1 2" key="1">
    <citation type="submission" date="2020-10" db="EMBL/GenBank/DDBJ databases">
        <title>Connecting structure to function with the recovery of over 1000 high-quality activated sludge metagenome-assembled genomes encoding full-length rRNA genes using long-read sequencing.</title>
        <authorList>
            <person name="Singleton C.M."/>
            <person name="Petriglieri F."/>
            <person name="Kristensen J.M."/>
            <person name="Kirkegaard R.H."/>
            <person name="Michaelsen T.Y."/>
            <person name="Andersen M.H."/>
            <person name="Karst S.M."/>
            <person name="Dueholm M.S."/>
            <person name="Nielsen P.H."/>
            <person name="Albertsen M."/>
        </authorList>
    </citation>
    <scope>NUCLEOTIDE SEQUENCE [LARGE SCALE GENOMIC DNA]</scope>
    <source>
        <strain evidence="1">Ribe_18-Q3-R11-54_BAT3C.373</strain>
    </source>
</reference>
<dbReference type="EMBL" id="JADKFW010000008">
    <property type="protein sequence ID" value="MBK9718214.1"/>
    <property type="molecule type" value="Genomic_DNA"/>
</dbReference>
<protein>
    <submittedName>
        <fullName evidence="1">Uncharacterized protein</fullName>
    </submittedName>
</protein>
<name>A0A9D7SA77_9BACT</name>
<accession>A0A9D7SA77</accession>
<organism evidence="1 2">
    <name type="scientific">Candidatus Defluviibacterium haderslevense</name>
    <dbReference type="NCBI Taxonomy" id="2981993"/>
    <lineage>
        <taxon>Bacteria</taxon>
        <taxon>Pseudomonadati</taxon>
        <taxon>Bacteroidota</taxon>
        <taxon>Saprospiria</taxon>
        <taxon>Saprospirales</taxon>
        <taxon>Saprospiraceae</taxon>
        <taxon>Candidatus Defluviibacterium</taxon>
    </lineage>
</organism>
<evidence type="ECO:0000313" key="2">
    <source>
        <dbReference type="Proteomes" id="UP000808349"/>
    </source>
</evidence>
<sequence length="118" mass="14082">MNTKHSSKIITKLNRDTKEGTIKWEVNRNKPSSLSGSEVLTDNVYTCKVLDKQFRLFKYQSKFYYDEGVYEWTDNFRLEFVDGWGNSEWAFPDNIAIYDLYETVRFKTSNIESFIDKF</sequence>
<dbReference type="AlphaFoldDB" id="A0A9D7SA77"/>
<proteinExistence type="predicted"/>
<dbReference type="Proteomes" id="UP000808349">
    <property type="component" value="Unassembled WGS sequence"/>
</dbReference>
<evidence type="ECO:0000313" key="1">
    <source>
        <dbReference type="EMBL" id="MBK9718214.1"/>
    </source>
</evidence>
<comment type="caution">
    <text evidence="1">The sequence shown here is derived from an EMBL/GenBank/DDBJ whole genome shotgun (WGS) entry which is preliminary data.</text>
</comment>